<keyword evidence="10" id="KW-1185">Reference proteome</keyword>
<reference evidence="9 10" key="1">
    <citation type="submission" date="2023-01" db="EMBL/GenBank/DDBJ databases">
        <authorList>
            <person name="Kreplak J."/>
        </authorList>
    </citation>
    <scope>NUCLEOTIDE SEQUENCE [LARGE SCALE GENOMIC DNA]</scope>
</reference>
<evidence type="ECO:0000313" key="9">
    <source>
        <dbReference type="EMBL" id="CAI8606566.1"/>
    </source>
</evidence>
<dbReference type="Gene3D" id="1.10.10.10">
    <property type="entry name" value="Winged helix-like DNA-binding domain superfamily/Winged helix DNA-binding domain"/>
    <property type="match status" value="1"/>
</dbReference>
<dbReference type="PANTHER" id="PTHR11467">
    <property type="entry name" value="HISTONE H1"/>
    <property type="match status" value="1"/>
</dbReference>
<dbReference type="Pfam" id="PF00538">
    <property type="entry name" value="Linker_histone"/>
    <property type="match status" value="1"/>
</dbReference>
<evidence type="ECO:0000256" key="4">
    <source>
        <dbReference type="ARBA" id="ARBA00023125"/>
    </source>
</evidence>
<feature type="compositionally biased region" description="Basic and acidic residues" evidence="7">
    <location>
        <begin position="25"/>
        <end position="45"/>
    </location>
</feature>
<dbReference type="SUPFAM" id="SSF46785">
    <property type="entry name" value="Winged helix' DNA-binding domain"/>
    <property type="match status" value="1"/>
</dbReference>
<dbReference type="GO" id="GO:0045910">
    <property type="term" value="P:negative regulation of DNA recombination"/>
    <property type="evidence" value="ECO:0007669"/>
    <property type="project" value="TreeGrafter"/>
</dbReference>
<evidence type="ECO:0000256" key="6">
    <source>
        <dbReference type="RuleBase" id="RU003894"/>
    </source>
</evidence>
<name>A0AAV1A8M7_VICFA</name>
<feature type="domain" description="H15" evidence="8">
    <location>
        <begin position="56"/>
        <end position="124"/>
    </location>
</feature>
<dbReference type="InterPro" id="IPR036388">
    <property type="entry name" value="WH-like_DNA-bd_sf"/>
</dbReference>
<feature type="region of interest" description="Disordered" evidence="7">
    <location>
        <begin position="25"/>
        <end position="59"/>
    </location>
</feature>
<dbReference type="GO" id="GO:0003690">
    <property type="term" value="F:double-stranded DNA binding"/>
    <property type="evidence" value="ECO:0007669"/>
    <property type="project" value="TreeGrafter"/>
</dbReference>
<proteinExistence type="inferred from homology"/>
<dbReference type="InterPro" id="IPR005819">
    <property type="entry name" value="H1/H5"/>
</dbReference>
<dbReference type="GO" id="GO:0006334">
    <property type="term" value="P:nucleosome assembly"/>
    <property type="evidence" value="ECO:0007669"/>
    <property type="project" value="InterPro"/>
</dbReference>
<evidence type="ECO:0000256" key="3">
    <source>
        <dbReference type="ARBA" id="ARBA00022454"/>
    </source>
</evidence>
<comment type="similarity">
    <text evidence="6">Belongs to the histone H1/H5 family.</text>
</comment>
<keyword evidence="3 6" id="KW-0158">Chromosome</keyword>
<dbReference type="GO" id="GO:0005634">
    <property type="term" value="C:nucleus"/>
    <property type="evidence" value="ECO:0007669"/>
    <property type="project" value="UniProtKB-SubCell"/>
</dbReference>
<evidence type="ECO:0000256" key="7">
    <source>
        <dbReference type="SAM" id="MobiDB-lite"/>
    </source>
</evidence>
<dbReference type="GO" id="GO:0031492">
    <property type="term" value="F:nucleosomal DNA binding"/>
    <property type="evidence" value="ECO:0007669"/>
    <property type="project" value="TreeGrafter"/>
</dbReference>
<dbReference type="AlphaFoldDB" id="A0AAV1A8M7"/>
<evidence type="ECO:0000313" key="10">
    <source>
        <dbReference type="Proteomes" id="UP001157006"/>
    </source>
</evidence>
<dbReference type="PRINTS" id="PR00624">
    <property type="entry name" value="HISTONEH5"/>
</dbReference>
<organism evidence="9 10">
    <name type="scientific">Vicia faba</name>
    <name type="common">Broad bean</name>
    <name type="synonym">Faba vulgaris</name>
    <dbReference type="NCBI Taxonomy" id="3906"/>
    <lineage>
        <taxon>Eukaryota</taxon>
        <taxon>Viridiplantae</taxon>
        <taxon>Streptophyta</taxon>
        <taxon>Embryophyta</taxon>
        <taxon>Tracheophyta</taxon>
        <taxon>Spermatophyta</taxon>
        <taxon>Magnoliopsida</taxon>
        <taxon>eudicotyledons</taxon>
        <taxon>Gunneridae</taxon>
        <taxon>Pentapetalae</taxon>
        <taxon>rosids</taxon>
        <taxon>fabids</taxon>
        <taxon>Fabales</taxon>
        <taxon>Fabaceae</taxon>
        <taxon>Papilionoideae</taxon>
        <taxon>50 kb inversion clade</taxon>
        <taxon>NPAAA clade</taxon>
        <taxon>Hologalegina</taxon>
        <taxon>IRL clade</taxon>
        <taxon>Fabeae</taxon>
        <taxon>Vicia</taxon>
    </lineage>
</organism>
<evidence type="ECO:0000256" key="1">
    <source>
        <dbReference type="ARBA" id="ARBA00004123"/>
    </source>
</evidence>
<dbReference type="PROSITE" id="PS51504">
    <property type="entry name" value="H15"/>
    <property type="match status" value="1"/>
</dbReference>
<dbReference type="InterPro" id="IPR036390">
    <property type="entry name" value="WH_DNA-bd_sf"/>
</dbReference>
<comment type="subcellular location">
    <subcellularLocation>
        <location evidence="2">Chromosome</location>
    </subcellularLocation>
    <subcellularLocation>
        <location evidence="1 6">Nucleus</location>
    </subcellularLocation>
</comment>
<keyword evidence="4 6" id="KW-0238">DNA-binding</keyword>
<protein>
    <recommendedName>
        <fullName evidence="8">H15 domain-containing protein</fullName>
    </recommendedName>
</protein>
<evidence type="ECO:0000256" key="2">
    <source>
        <dbReference type="ARBA" id="ARBA00004286"/>
    </source>
</evidence>
<dbReference type="GO" id="GO:0000786">
    <property type="term" value="C:nucleosome"/>
    <property type="evidence" value="ECO:0007669"/>
    <property type="project" value="InterPro"/>
</dbReference>
<sequence>MTTEKPIIIVEPVLEPATAESLVLEKVKEPKAESEKTKKTKESKPKKALKPRNHASHPTYEEMIKDAIVSLKEKNGSNQYAIEKFIEEKHKQLPGNFKKLLLQNKKNVASGKLAKVKASFKLSTAAKKLSK</sequence>
<feature type="compositionally biased region" description="Basic residues" evidence="7">
    <location>
        <begin position="46"/>
        <end position="55"/>
    </location>
</feature>
<dbReference type="EMBL" id="OX451738">
    <property type="protein sequence ID" value="CAI8606566.1"/>
    <property type="molecule type" value="Genomic_DNA"/>
</dbReference>
<keyword evidence="5 6" id="KW-0539">Nucleus</keyword>
<accession>A0AAV1A8M7</accession>
<dbReference type="Proteomes" id="UP001157006">
    <property type="component" value="Chromosome 3"/>
</dbReference>
<dbReference type="InterPro" id="IPR005818">
    <property type="entry name" value="Histone_H1/H5_H15"/>
</dbReference>
<dbReference type="GO" id="GO:0030527">
    <property type="term" value="F:structural constituent of chromatin"/>
    <property type="evidence" value="ECO:0007669"/>
    <property type="project" value="InterPro"/>
</dbReference>
<dbReference type="GO" id="GO:0030261">
    <property type="term" value="P:chromosome condensation"/>
    <property type="evidence" value="ECO:0007669"/>
    <property type="project" value="TreeGrafter"/>
</dbReference>
<gene>
    <name evidence="9" type="ORF">VFH_III236040</name>
</gene>
<dbReference type="PANTHER" id="PTHR11467:SF168">
    <property type="entry name" value="HISTONE H1.1"/>
    <property type="match status" value="1"/>
</dbReference>
<evidence type="ECO:0000259" key="8">
    <source>
        <dbReference type="PROSITE" id="PS51504"/>
    </source>
</evidence>
<dbReference type="CDD" id="cd00073">
    <property type="entry name" value="H15"/>
    <property type="match status" value="1"/>
</dbReference>
<evidence type="ECO:0000256" key="5">
    <source>
        <dbReference type="ARBA" id="ARBA00023242"/>
    </source>
</evidence>
<dbReference type="SMART" id="SM00526">
    <property type="entry name" value="H15"/>
    <property type="match status" value="1"/>
</dbReference>